<dbReference type="AlphaFoldDB" id="A1ZGM9"/>
<evidence type="ECO:0000313" key="1">
    <source>
        <dbReference type="EMBL" id="EAY30646.1"/>
    </source>
</evidence>
<evidence type="ECO:0000313" key="2">
    <source>
        <dbReference type="Proteomes" id="UP000004095"/>
    </source>
</evidence>
<proteinExistence type="predicted"/>
<reference evidence="1 2" key="1">
    <citation type="submission" date="2007-01" db="EMBL/GenBank/DDBJ databases">
        <authorList>
            <person name="Haygood M."/>
            <person name="Podell S."/>
            <person name="Anderson C."/>
            <person name="Hopkinson B."/>
            <person name="Roe K."/>
            <person name="Barbeau K."/>
            <person name="Gaasterland T."/>
            <person name="Ferriera S."/>
            <person name="Johnson J."/>
            <person name="Kravitz S."/>
            <person name="Beeson K."/>
            <person name="Sutton G."/>
            <person name="Rogers Y.-H."/>
            <person name="Friedman R."/>
            <person name="Frazier M."/>
            <person name="Venter J.C."/>
        </authorList>
    </citation>
    <scope>NUCLEOTIDE SEQUENCE [LARGE SCALE GENOMIC DNA]</scope>
    <source>
        <strain evidence="1 2">ATCC 23134</strain>
    </source>
</reference>
<accession>A1ZGM9</accession>
<protein>
    <recommendedName>
        <fullName evidence="3">MORN repeat variant</fullName>
    </recommendedName>
</protein>
<dbReference type="SUPFAM" id="SSF82185">
    <property type="entry name" value="Histone H3 K4-specific methyltransferase SET7/9 N-terminal domain"/>
    <property type="match status" value="1"/>
</dbReference>
<evidence type="ECO:0008006" key="3">
    <source>
        <dbReference type="Google" id="ProtNLM"/>
    </source>
</evidence>
<comment type="caution">
    <text evidence="1">The sequence shown here is derived from an EMBL/GenBank/DDBJ whole genome shotgun (WGS) entry which is preliminary data.</text>
</comment>
<gene>
    <name evidence="1" type="ORF">M23134_03284</name>
</gene>
<name>A1ZGM9_MICM2</name>
<sequence length="479" mass="54822">MLFEKHHFMKRIYSGLLVFALFIITISESIGQYSSKKVEIANDKYYGTVEVCQGCDGVKPVAGQTYVGLSNNEIQISEGKIMGKPLHGTAKLFFKENKKPYLQASFFAGQYHQQCQEWTEDGEFVMNAHYKKGVKHGKVVNYVFGSIETEDVYDNGQVEATTYFDPESKKPISKVKTLSQNGNQKRSKVTYYGLLNTLEAERQETWQGGQLMAAYYDGSFINKNRKPTVEVVEKGQYKMNQKVGTWHKLYDNGVKATIEYDHDKVKSEKFTKDGKPFTGEVIFSVYFPKKKKNRVHAKIQVKNGVRDGKTTYIWGKNVRSIQYTNGKVETAKDFYTFMKGQTVAKEYTLKKQCDGRGRGLYVEKVQLTNKHTIVYCHYRNIILPTGAGLATPAPGKKDGFTMIDTQTKKVNKLLKSFFIQNDETRQHVYYGEMIHFVLVFDKIPTTTKTVSFVEGDEAYVIQKDGSDLYKWGCYDLKLK</sequence>
<dbReference type="Proteomes" id="UP000004095">
    <property type="component" value="Unassembled WGS sequence"/>
</dbReference>
<organism evidence="1 2">
    <name type="scientific">Microscilla marina ATCC 23134</name>
    <dbReference type="NCBI Taxonomy" id="313606"/>
    <lineage>
        <taxon>Bacteria</taxon>
        <taxon>Pseudomonadati</taxon>
        <taxon>Bacteroidota</taxon>
        <taxon>Cytophagia</taxon>
        <taxon>Cytophagales</taxon>
        <taxon>Microscillaceae</taxon>
        <taxon>Microscilla</taxon>
    </lineage>
</organism>
<keyword evidence="2" id="KW-1185">Reference proteome</keyword>
<dbReference type="eggNOG" id="ENOG5033TG1">
    <property type="taxonomic scope" value="Bacteria"/>
</dbReference>
<dbReference type="Gene3D" id="2.20.110.10">
    <property type="entry name" value="Histone H3 K4-specific methyltransferase SET7/9 N-terminal domain"/>
    <property type="match status" value="1"/>
</dbReference>
<dbReference type="EMBL" id="AAWS01000006">
    <property type="protein sequence ID" value="EAY30646.1"/>
    <property type="molecule type" value="Genomic_DNA"/>
</dbReference>